<accession>A0A246B893</accession>
<dbReference type="PRINTS" id="PR00344">
    <property type="entry name" value="BCTRLSENSOR"/>
</dbReference>
<keyword evidence="15" id="KW-1185">Reference proteome</keyword>
<comment type="caution">
    <text evidence="14">The sequence shown here is derived from an EMBL/GenBank/DDBJ whole genome shotgun (WGS) entry which is preliminary data.</text>
</comment>
<dbReference type="SUPFAM" id="SSF47384">
    <property type="entry name" value="Homodimeric domain of signal transducing histidine kinase"/>
    <property type="match status" value="1"/>
</dbReference>
<dbReference type="Gene3D" id="1.10.287.130">
    <property type="match status" value="1"/>
</dbReference>
<name>A0A246B893_9FLAO</name>
<gene>
    <name evidence="14" type="ORF">AP75_10660</name>
</gene>
<proteinExistence type="predicted"/>
<dbReference type="CDD" id="cd00082">
    <property type="entry name" value="HisKA"/>
    <property type="match status" value="1"/>
</dbReference>
<keyword evidence="7" id="KW-0547">Nucleotide-binding</keyword>
<dbReference type="Gene3D" id="3.30.565.10">
    <property type="entry name" value="Histidine kinase-like ATPase, C-terminal domain"/>
    <property type="match status" value="1"/>
</dbReference>
<dbReference type="InterPro" id="IPR004358">
    <property type="entry name" value="Sig_transdc_His_kin-like_C"/>
</dbReference>
<evidence type="ECO:0000256" key="2">
    <source>
        <dbReference type="ARBA" id="ARBA00004236"/>
    </source>
</evidence>
<dbReference type="InterPro" id="IPR003661">
    <property type="entry name" value="HisK_dim/P_dom"/>
</dbReference>
<dbReference type="EC" id="2.7.13.3" evidence="3"/>
<dbReference type="EMBL" id="JASZ02000025">
    <property type="protein sequence ID" value="OWK97582.1"/>
    <property type="molecule type" value="Genomic_DNA"/>
</dbReference>
<dbReference type="GO" id="GO:0005524">
    <property type="term" value="F:ATP binding"/>
    <property type="evidence" value="ECO:0007669"/>
    <property type="project" value="UniProtKB-KW"/>
</dbReference>
<dbReference type="Proteomes" id="UP000197587">
    <property type="component" value="Unassembled WGS sequence"/>
</dbReference>
<dbReference type="InterPro" id="IPR003594">
    <property type="entry name" value="HATPase_dom"/>
</dbReference>
<dbReference type="CDD" id="cd00075">
    <property type="entry name" value="HATPase"/>
    <property type="match status" value="1"/>
</dbReference>
<dbReference type="GO" id="GO:0005886">
    <property type="term" value="C:plasma membrane"/>
    <property type="evidence" value="ECO:0007669"/>
    <property type="project" value="UniProtKB-SubCell"/>
</dbReference>
<protein>
    <recommendedName>
        <fullName evidence="3">histidine kinase</fullName>
        <ecNumber evidence="3">2.7.13.3</ecNumber>
    </recommendedName>
</protein>
<dbReference type="InterPro" id="IPR036097">
    <property type="entry name" value="HisK_dim/P_sf"/>
</dbReference>
<dbReference type="Pfam" id="PF08448">
    <property type="entry name" value="PAS_4"/>
    <property type="match status" value="1"/>
</dbReference>
<evidence type="ECO:0000256" key="1">
    <source>
        <dbReference type="ARBA" id="ARBA00000085"/>
    </source>
</evidence>
<reference evidence="14 15" key="2">
    <citation type="submission" date="2017-05" db="EMBL/GenBank/DDBJ databases">
        <title>Genome of Chryseobacterium haifense.</title>
        <authorList>
            <person name="Newman J.D."/>
        </authorList>
    </citation>
    <scope>NUCLEOTIDE SEQUENCE [LARGE SCALE GENOMIC DNA]</scope>
    <source>
        <strain evidence="14 15">DSM 19056</strain>
    </source>
</reference>
<dbReference type="InterPro" id="IPR013656">
    <property type="entry name" value="PAS_4"/>
</dbReference>
<dbReference type="Pfam" id="PF13426">
    <property type="entry name" value="PAS_9"/>
    <property type="match status" value="1"/>
</dbReference>
<dbReference type="Gene3D" id="3.30.450.20">
    <property type="entry name" value="PAS domain"/>
    <property type="match status" value="3"/>
</dbReference>
<keyword evidence="9" id="KW-0067">ATP-binding</keyword>
<dbReference type="SUPFAM" id="SSF55785">
    <property type="entry name" value="PYP-like sensor domain (PAS domain)"/>
    <property type="match status" value="3"/>
</dbReference>
<evidence type="ECO:0000256" key="7">
    <source>
        <dbReference type="ARBA" id="ARBA00022741"/>
    </source>
</evidence>
<dbReference type="SMART" id="SM00086">
    <property type="entry name" value="PAC"/>
    <property type="match status" value="1"/>
</dbReference>
<dbReference type="Pfam" id="PF00512">
    <property type="entry name" value="HisKA"/>
    <property type="match status" value="1"/>
</dbReference>
<comment type="subcellular location">
    <subcellularLocation>
        <location evidence="2">Cell membrane</location>
    </subcellularLocation>
</comment>
<dbReference type="PANTHER" id="PTHR43304:SF1">
    <property type="entry name" value="PAC DOMAIN-CONTAINING PROTEIN"/>
    <property type="match status" value="1"/>
</dbReference>
<dbReference type="FunFam" id="3.30.565.10:FF:000023">
    <property type="entry name" value="PAS domain-containing sensor histidine kinase"/>
    <property type="match status" value="1"/>
</dbReference>
<evidence type="ECO:0000256" key="10">
    <source>
        <dbReference type="ARBA" id="ARBA00023012"/>
    </source>
</evidence>
<organism evidence="14 15">
    <name type="scientific">Kaistella haifensis DSM 19056</name>
    <dbReference type="NCBI Taxonomy" id="1450526"/>
    <lineage>
        <taxon>Bacteria</taxon>
        <taxon>Pseudomonadati</taxon>
        <taxon>Bacteroidota</taxon>
        <taxon>Flavobacteriia</taxon>
        <taxon>Flavobacteriales</taxon>
        <taxon>Weeksellaceae</taxon>
        <taxon>Chryseobacterium group</taxon>
        <taxon>Kaistella</taxon>
    </lineage>
</organism>
<dbReference type="Pfam" id="PF08447">
    <property type="entry name" value="PAS_3"/>
    <property type="match status" value="1"/>
</dbReference>
<dbReference type="SUPFAM" id="SSF55874">
    <property type="entry name" value="ATPase domain of HSP90 chaperone/DNA topoisomerase II/histidine kinase"/>
    <property type="match status" value="1"/>
</dbReference>
<dbReference type="InterPro" id="IPR013655">
    <property type="entry name" value="PAS_fold_3"/>
</dbReference>
<evidence type="ECO:0000313" key="15">
    <source>
        <dbReference type="Proteomes" id="UP000197587"/>
    </source>
</evidence>
<evidence type="ECO:0000256" key="3">
    <source>
        <dbReference type="ARBA" id="ARBA00012438"/>
    </source>
</evidence>
<dbReference type="PROSITE" id="PS50109">
    <property type="entry name" value="HIS_KIN"/>
    <property type="match status" value="1"/>
</dbReference>
<dbReference type="InterPro" id="IPR001610">
    <property type="entry name" value="PAC"/>
</dbReference>
<dbReference type="SMART" id="SM00091">
    <property type="entry name" value="PAS"/>
    <property type="match status" value="3"/>
</dbReference>
<feature type="domain" description="Histidine kinase" evidence="12">
    <location>
        <begin position="398"/>
        <end position="613"/>
    </location>
</feature>
<dbReference type="RefSeq" id="WP_088264631.1">
    <property type="nucleotide sequence ID" value="NZ_JASZ02000025.1"/>
</dbReference>
<evidence type="ECO:0000256" key="8">
    <source>
        <dbReference type="ARBA" id="ARBA00022777"/>
    </source>
</evidence>
<feature type="domain" description="PAS" evidence="13">
    <location>
        <begin position="269"/>
        <end position="339"/>
    </location>
</feature>
<evidence type="ECO:0000256" key="4">
    <source>
        <dbReference type="ARBA" id="ARBA00022475"/>
    </source>
</evidence>
<dbReference type="SMART" id="SM00388">
    <property type="entry name" value="HisKA"/>
    <property type="match status" value="1"/>
</dbReference>
<dbReference type="PROSITE" id="PS50112">
    <property type="entry name" value="PAS"/>
    <property type="match status" value="1"/>
</dbReference>
<dbReference type="InterPro" id="IPR036890">
    <property type="entry name" value="HATPase_C_sf"/>
</dbReference>
<dbReference type="InterPro" id="IPR035965">
    <property type="entry name" value="PAS-like_dom_sf"/>
</dbReference>
<dbReference type="InterPro" id="IPR052162">
    <property type="entry name" value="Sensor_kinase/Photoreceptor"/>
</dbReference>
<comment type="catalytic activity">
    <reaction evidence="1">
        <text>ATP + protein L-histidine = ADP + protein N-phospho-L-histidine.</text>
        <dbReference type="EC" id="2.7.13.3"/>
    </reaction>
</comment>
<evidence type="ECO:0000256" key="9">
    <source>
        <dbReference type="ARBA" id="ARBA00022840"/>
    </source>
</evidence>
<dbReference type="InterPro" id="IPR005467">
    <property type="entry name" value="His_kinase_dom"/>
</dbReference>
<dbReference type="PANTHER" id="PTHR43304">
    <property type="entry name" value="PHYTOCHROME-LIKE PROTEIN CPH1"/>
    <property type="match status" value="1"/>
</dbReference>
<dbReference type="Pfam" id="PF02518">
    <property type="entry name" value="HATPase_c"/>
    <property type="match status" value="1"/>
</dbReference>
<dbReference type="GO" id="GO:0000155">
    <property type="term" value="F:phosphorelay sensor kinase activity"/>
    <property type="evidence" value="ECO:0007669"/>
    <property type="project" value="InterPro"/>
</dbReference>
<dbReference type="NCBIfam" id="TIGR00229">
    <property type="entry name" value="sensory_box"/>
    <property type="match status" value="1"/>
</dbReference>
<evidence type="ECO:0000259" key="13">
    <source>
        <dbReference type="PROSITE" id="PS50112"/>
    </source>
</evidence>
<keyword evidence="4" id="KW-1003">Cell membrane</keyword>
<dbReference type="AlphaFoldDB" id="A0A246B893"/>
<keyword evidence="5" id="KW-0597">Phosphoprotein</keyword>
<evidence type="ECO:0000259" key="12">
    <source>
        <dbReference type="PROSITE" id="PS50109"/>
    </source>
</evidence>
<dbReference type="InterPro" id="IPR000014">
    <property type="entry name" value="PAS"/>
</dbReference>
<keyword evidence="10" id="KW-0902">Two-component regulatory system</keyword>
<evidence type="ECO:0000256" key="5">
    <source>
        <dbReference type="ARBA" id="ARBA00022553"/>
    </source>
</evidence>
<evidence type="ECO:0000256" key="6">
    <source>
        <dbReference type="ARBA" id="ARBA00022679"/>
    </source>
</evidence>
<evidence type="ECO:0000256" key="11">
    <source>
        <dbReference type="ARBA" id="ARBA00023136"/>
    </source>
</evidence>
<dbReference type="SMART" id="SM00387">
    <property type="entry name" value="HATPase_c"/>
    <property type="match status" value="1"/>
</dbReference>
<reference evidence="14 15" key="1">
    <citation type="submission" date="2014-01" db="EMBL/GenBank/DDBJ databases">
        <authorList>
            <consortium name="Genome Consortium for Active Teaching"/>
            <person name="Sontag T.C."/>
            <person name="Newman J.D."/>
        </authorList>
    </citation>
    <scope>NUCLEOTIDE SEQUENCE [LARGE SCALE GENOMIC DNA]</scope>
    <source>
        <strain evidence="14 15">DSM 19056</strain>
    </source>
</reference>
<keyword evidence="6" id="KW-0808">Transferase</keyword>
<sequence>MKNFLQHQVSFESLTTLFGQAPIALAMLMGENQVVEIANQQILDLWGKSESVIGLPLLEAPPEIKDQEFPKILQEVYRSGKPYKGNNMLAKLEKNGILTDCYFDFLYSPIFNDEKIIGVSVVATEVTDKVLSEKKLWESELRFKELVESSDYSTAIYKGEDLIIEFANDQMIRTWGKDKTVIGKTLQNALPELQGQPFIDILKNVYRTGIPYFSQEDRVDLFVDGVLQTFYYNFSYKPMRDVDGKVYAIINVAVNVTELINARKIAESAEDEYRNFANAMPHMVWSAGPTGKLDYGNANLLRLLNLTIDEIDKFDFTKIVHPDDLPSVAKIWRDISEDPKQFELEYRMFDREKNEYIWYLTTGTPFFKDGEFCKWIGTSTDITEFKNLVKQKDTFLGIASHELKTPLTSLKLYAQVLERMLRKTGDEKNADFAKKMDLQVVKLTSLIGDLLDVTKINSGKIHLNQSSFDFEKVVLETAEELQMSTIHKIEIYTEKGGTVFADRERIGQVITNLIANAIKYSPHADRIIVETQHQENKVIFTVKDFGIGMPEDKKDRVFEQYYRVSGDEESTFPGLGLGLYIAAQIVERSGGKIWVNSVLGKGSTFSFSLPLSQS</sequence>
<evidence type="ECO:0000313" key="14">
    <source>
        <dbReference type="EMBL" id="OWK97582.1"/>
    </source>
</evidence>
<keyword evidence="11" id="KW-0472">Membrane</keyword>
<keyword evidence="8" id="KW-0418">Kinase</keyword>